<dbReference type="Proteomes" id="UP000653644">
    <property type="component" value="Unassembled WGS sequence"/>
</dbReference>
<evidence type="ECO:0000313" key="1">
    <source>
        <dbReference type="EMBL" id="GHA67443.1"/>
    </source>
</evidence>
<reference evidence="2" key="1">
    <citation type="journal article" date="2019" name="Int. J. Syst. Evol. Microbiol.">
        <title>The Global Catalogue of Microorganisms (GCM) 10K type strain sequencing project: providing services to taxonomists for standard genome sequencing and annotation.</title>
        <authorList>
            <consortium name="The Broad Institute Genomics Platform"/>
            <consortium name="The Broad Institute Genome Sequencing Center for Infectious Disease"/>
            <person name="Wu L."/>
            <person name="Ma J."/>
        </authorList>
    </citation>
    <scope>NUCLEOTIDE SEQUENCE [LARGE SCALE GENOMIC DNA]</scope>
    <source>
        <strain evidence="2">JCM 4733</strain>
    </source>
</reference>
<protein>
    <submittedName>
        <fullName evidence="1">Uncharacterized protein</fullName>
    </submittedName>
</protein>
<name>A0ABQ3DBA6_9ACTN</name>
<keyword evidence="2" id="KW-1185">Reference proteome</keyword>
<gene>
    <name evidence="1" type="ORF">GCM10010345_83920</name>
</gene>
<sequence>MSAVLADLVAELALGDDGGGVATARLVRRVRTGPADAAALRARERTACRIPRKGRRSNGHFVPNPYQPFPGTCRAGCITVARHRCHRGRT</sequence>
<proteinExistence type="predicted"/>
<organism evidence="1 2">
    <name type="scientific">Streptomyces canarius</name>
    <dbReference type="NCBI Taxonomy" id="285453"/>
    <lineage>
        <taxon>Bacteria</taxon>
        <taxon>Bacillati</taxon>
        <taxon>Actinomycetota</taxon>
        <taxon>Actinomycetes</taxon>
        <taxon>Kitasatosporales</taxon>
        <taxon>Streptomycetaceae</taxon>
        <taxon>Streptomyces</taxon>
    </lineage>
</organism>
<evidence type="ECO:0000313" key="2">
    <source>
        <dbReference type="Proteomes" id="UP000653644"/>
    </source>
</evidence>
<dbReference type="EMBL" id="BMVN01000061">
    <property type="protein sequence ID" value="GHA67443.1"/>
    <property type="molecule type" value="Genomic_DNA"/>
</dbReference>
<accession>A0ABQ3DBA6</accession>
<comment type="caution">
    <text evidence="1">The sequence shown here is derived from an EMBL/GenBank/DDBJ whole genome shotgun (WGS) entry which is preliminary data.</text>
</comment>